<keyword evidence="5" id="KW-0472">Membrane</keyword>
<dbReference type="InterPro" id="IPR035892">
    <property type="entry name" value="C2_domain_sf"/>
</dbReference>
<evidence type="ECO:0000256" key="4">
    <source>
        <dbReference type="ARBA" id="ARBA00022989"/>
    </source>
</evidence>
<feature type="region of interest" description="Disordered" evidence="6">
    <location>
        <begin position="642"/>
        <end position="662"/>
    </location>
</feature>
<keyword evidence="3" id="KW-0677">Repeat</keyword>
<dbReference type="Gene3D" id="2.60.40.150">
    <property type="entry name" value="C2 domain"/>
    <property type="match status" value="3"/>
</dbReference>
<dbReference type="AlphaFoldDB" id="E4XBA6"/>
<dbReference type="Pfam" id="PF00168">
    <property type="entry name" value="C2"/>
    <property type="match status" value="3"/>
</dbReference>
<dbReference type="CDD" id="cd04018">
    <property type="entry name" value="C2C_Ferlin"/>
    <property type="match status" value="1"/>
</dbReference>
<dbReference type="InterPro" id="IPR012968">
    <property type="entry name" value="FerIin_dom"/>
</dbReference>
<dbReference type="PROSITE" id="PS50004">
    <property type="entry name" value="C2"/>
    <property type="match status" value="3"/>
</dbReference>
<organism evidence="8">
    <name type="scientific">Oikopleura dioica</name>
    <name type="common">Tunicate</name>
    <dbReference type="NCBI Taxonomy" id="34765"/>
    <lineage>
        <taxon>Eukaryota</taxon>
        <taxon>Metazoa</taxon>
        <taxon>Chordata</taxon>
        <taxon>Tunicata</taxon>
        <taxon>Appendicularia</taxon>
        <taxon>Copelata</taxon>
        <taxon>Oikopleuridae</taxon>
        <taxon>Oikopleura</taxon>
    </lineage>
</organism>
<dbReference type="InterPro" id="IPR000008">
    <property type="entry name" value="C2_dom"/>
</dbReference>
<keyword evidence="9" id="KW-1185">Reference proteome</keyword>
<keyword evidence="2" id="KW-0812">Transmembrane</keyword>
<evidence type="ECO:0000256" key="5">
    <source>
        <dbReference type="ARBA" id="ARBA00023136"/>
    </source>
</evidence>
<proteinExistence type="predicted"/>
<sequence>MSLTLTLHSISGLKGHGDRVAKITFRELSHSTRLLQNCGAEALFGEKFEWPVASDVQDGDVIEVCLYNSLVFGRNKVVGRFVMVLQEVVKVGFLEVSETLLDDNNCALQATIRLTLTYSAPDGTVGSWQTEEFRPSGRPNSAFEMDEDSDARSLRRLFSTSCSIAMSSISSLKRLRNRKASHANILEESSHKPARDEIDFKPLIDLENQQRSPIIKSKNLPPLKIEKTKSKPHRSKGLMKAIGLQKKQRPVDSRDASMRENMHAPPHLNQERANPKYPLSDGQSIISNNVITEPCTNKRSKPEMASESQIGLRNNQFQVTITVIEARQLMGTNMDPVVEIKVGDECRFTSQKSSTNCPYYNEVFVYDFNIPRNVFLDKMVTLTVLHSKNMLRSGTLVGRFKMDVRTVYEAPDHQFHQRWAILTDGKTASCKGYLKLDISVLAKGDMLRSIKPADSDKEDDIENNLLLPHGITERVMARYYFRVFYAEGLPKMSSDTVGKIKSVIKGEKNDLIDPYVEISFAGQKRRTSTEKTYEAQWNEMLQFTELFPALCQRVQIQVRNDGMQDSVIATHFLDMTKVSNQGDKGYLPTFGPTYINLYGSPRGYSVTGEHGELNDGIGEGVAFRGRLVVACHIELIDEAAGEDITMEDSDDEAEPRPIQSLSENSLGRVEEFFLFTTFLEASMIDKKATDKPISFEVSIGNYGNVVDGKNAPSKSERQRDADDDHDDADTKRH</sequence>
<feature type="domain" description="C2" evidence="7">
    <location>
        <begin position="457"/>
        <end position="589"/>
    </location>
</feature>
<evidence type="ECO:0000259" key="7">
    <source>
        <dbReference type="PROSITE" id="PS50004"/>
    </source>
</evidence>
<protein>
    <recommendedName>
        <fullName evidence="7">C2 domain-containing protein</fullName>
    </recommendedName>
</protein>
<evidence type="ECO:0000313" key="9">
    <source>
        <dbReference type="Proteomes" id="UP000001307"/>
    </source>
</evidence>
<dbReference type="SMART" id="SM01202">
    <property type="entry name" value="FerI"/>
    <property type="match status" value="1"/>
</dbReference>
<dbReference type="InterPro" id="IPR037726">
    <property type="entry name" value="C2A_Ferlin"/>
</dbReference>
<dbReference type="Pfam" id="PF08151">
    <property type="entry name" value="FerI"/>
    <property type="match status" value="1"/>
</dbReference>
<feature type="region of interest" description="Disordered" evidence="6">
    <location>
        <begin position="702"/>
        <end position="733"/>
    </location>
</feature>
<dbReference type="InterPro" id="IPR037722">
    <property type="entry name" value="C2C_Ferlin"/>
</dbReference>
<dbReference type="InterPro" id="IPR037721">
    <property type="entry name" value="Ferlin"/>
</dbReference>
<dbReference type="InParanoid" id="E4XBA6"/>
<keyword evidence="4" id="KW-1133">Transmembrane helix</keyword>
<comment type="subcellular location">
    <subcellularLocation>
        <location evidence="1">Membrane</location>
        <topology evidence="1">Single-pass membrane protein</topology>
    </subcellularLocation>
</comment>
<evidence type="ECO:0000256" key="6">
    <source>
        <dbReference type="SAM" id="MobiDB-lite"/>
    </source>
</evidence>
<dbReference type="SMART" id="SM00239">
    <property type="entry name" value="C2"/>
    <property type="match status" value="3"/>
</dbReference>
<evidence type="ECO:0000256" key="3">
    <source>
        <dbReference type="ARBA" id="ARBA00022737"/>
    </source>
</evidence>
<dbReference type="PANTHER" id="PTHR12546">
    <property type="entry name" value="FER-1-LIKE"/>
    <property type="match status" value="1"/>
</dbReference>
<reference evidence="8" key="1">
    <citation type="journal article" date="2010" name="Science">
        <title>Plasticity of animal genome architecture unmasked by rapid evolution of a pelagic tunicate.</title>
        <authorList>
            <person name="Denoeud F."/>
            <person name="Henriet S."/>
            <person name="Mungpakdee S."/>
            <person name="Aury J.M."/>
            <person name="Da Silva C."/>
            <person name="Brinkmann H."/>
            <person name="Mikhaleva J."/>
            <person name="Olsen L.C."/>
            <person name="Jubin C."/>
            <person name="Canestro C."/>
            <person name="Bouquet J.M."/>
            <person name="Danks G."/>
            <person name="Poulain J."/>
            <person name="Campsteijn C."/>
            <person name="Adamski M."/>
            <person name="Cross I."/>
            <person name="Yadetie F."/>
            <person name="Muffato M."/>
            <person name="Louis A."/>
            <person name="Butcher S."/>
            <person name="Tsagkogeorga G."/>
            <person name="Konrad A."/>
            <person name="Singh S."/>
            <person name="Jensen M.F."/>
            <person name="Cong E.H."/>
            <person name="Eikeseth-Otteraa H."/>
            <person name="Noel B."/>
            <person name="Anthouard V."/>
            <person name="Porcel B.M."/>
            <person name="Kachouri-Lafond R."/>
            <person name="Nishino A."/>
            <person name="Ugolini M."/>
            <person name="Chourrout P."/>
            <person name="Nishida H."/>
            <person name="Aasland R."/>
            <person name="Huzurbazar S."/>
            <person name="Westhof E."/>
            <person name="Delsuc F."/>
            <person name="Lehrach H."/>
            <person name="Reinhardt R."/>
            <person name="Weissenbach J."/>
            <person name="Roy S.W."/>
            <person name="Artiguenave F."/>
            <person name="Postlethwait J.H."/>
            <person name="Manak J.R."/>
            <person name="Thompson E.M."/>
            <person name="Jaillon O."/>
            <person name="Du Pasquier L."/>
            <person name="Boudinot P."/>
            <person name="Liberles D.A."/>
            <person name="Volff J.N."/>
            <person name="Philippe H."/>
            <person name="Lenhard B."/>
            <person name="Roest Crollius H."/>
            <person name="Wincker P."/>
            <person name="Chourrout D."/>
        </authorList>
    </citation>
    <scope>NUCLEOTIDE SEQUENCE [LARGE SCALE GENOMIC DNA]</scope>
</reference>
<feature type="domain" description="C2" evidence="7">
    <location>
        <begin position="298"/>
        <end position="420"/>
    </location>
</feature>
<dbReference type="Proteomes" id="UP000001307">
    <property type="component" value="Unassembled WGS sequence"/>
</dbReference>
<dbReference type="GO" id="GO:0016020">
    <property type="term" value="C:membrane"/>
    <property type="evidence" value="ECO:0007669"/>
    <property type="project" value="UniProtKB-SubCell"/>
</dbReference>
<dbReference type="EMBL" id="FN653033">
    <property type="protein sequence ID" value="CBY08789.1"/>
    <property type="molecule type" value="Genomic_DNA"/>
</dbReference>
<feature type="region of interest" description="Disordered" evidence="6">
    <location>
        <begin position="127"/>
        <end position="146"/>
    </location>
</feature>
<evidence type="ECO:0000256" key="1">
    <source>
        <dbReference type="ARBA" id="ARBA00004167"/>
    </source>
</evidence>
<gene>
    <name evidence="8" type="ORF">GSOID_T00005627001</name>
</gene>
<dbReference type="GO" id="GO:0007009">
    <property type="term" value="P:plasma membrane organization"/>
    <property type="evidence" value="ECO:0007669"/>
    <property type="project" value="TreeGrafter"/>
</dbReference>
<dbReference type="CDD" id="cd04011">
    <property type="entry name" value="C2B_Ferlin"/>
    <property type="match status" value="1"/>
</dbReference>
<dbReference type="CDD" id="cd08373">
    <property type="entry name" value="C2A_Ferlin"/>
    <property type="match status" value="1"/>
</dbReference>
<dbReference type="InterPro" id="IPR037720">
    <property type="entry name" value="C2B_Ferlin"/>
</dbReference>
<name>E4XBA6_OIKDI</name>
<evidence type="ECO:0000256" key="2">
    <source>
        <dbReference type="ARBA" id="ARBA00022692"/>
    </source>
</evidence>
<dbReference type="OrthoDB" id="10059618at2759"/>
<feature type="domain" description="C2" evidence="7">
    <location>
        <begin position="1"/>
        <end position="100"/>
    </location>
</feature>
<dbReference type="PANTHER" id="PTHR12546:SF60">
    <property type="entry name" value="MISFIRE, ISOFORM F"/>
    <property type="match status" value="1"/>
</dbReference>
<evidence type="ECO:0000313" key="8">
    <source>
        <dbReference type="EMBL" id="CBY08789.1"/>
    </source>
</evidence>
<accession>E4XBA6</accession>
<dbReference type="SUPFAM" id="SSF49562">
    <property type="entry name" value="C2 domain (Calcium/lipid-binding domain, CaLB)"/>
    <property type="match status" value="3"/>
</dbReference>
<feature type="compositionally biased region" description="Basic and acidic residues" evidence="6">
    <location>
        <begin position="714"/>
        <end position="733"/>
    </location>
</feature>
<feature type="compositionally biased region" description="Acidic residues" evidence="6">
    <location>
        <begin position="642"/>
        <end position="653"/>
    </location>
</feature>
<dbReference type="FunFam" id="2.60.40.150:FF:000034">
    <property type="entry name" value="otoferlin isoform X2"/>
    <property type="match status" value="1"/>
</dbReference>